<organism evidence="1 2">
    <name type="scientific">Anisodus acutangulus</name>
    <dbReference type="NCBI Taxonomy" id="402998"/>
    <lineage>
        <taxon>Eukaryota</taxon>
        <taxon>Viridiplantae</taxon>
        <taxon>Streptophyta</taxon>
        <taxon>Embryophyta</taxon>
        <taxon>Tracheophyta</taxon>
        <taxon>Spermatophyta</taxon>
        <taxon>Magnoliopsida</taxon>
        <taxon>eudicotyledons</taxon>
        <taxon>Gunneridae</taxon>
        <taxon>Pentapetalae</taxon>
        <taxon>asterids</taxon>
        <taxon>lamiids</taxon>
        <taxon>Solanales</taxon>
        <taxon>Solanaceae</taxon>
        <taxon>Solanoideae</taxon>
        <taxon>Hyoscyameae</taxon>
        <taxon>Anisodus</taxon>
    </lineage>
</organism>
<dbReference type="Proteomes" id="UP001152561">
    <property type="component" value="Unassembled WGS sequence"/>
</dbReference>
<sequence>MDTTGNSAAKQGNPIALNKELEAKVLALAKAEMAGSGANRRLDMVSPSVPSQEVAVVAPVQKEVKNWANLFTGNKLASKGVNLQFIAHIITDGVKVAQLEKLEIVKETETWKEAMILYVVGDSPTIGAVYRPPPECVKVMDPSGTVFNQYVTYERWPTYYPTCCQIGHTCQEPQSIQTQKSPKPRGRLRSIEGSLRRISRYGSIRICKVAPPAVVVQSKGPDHVYDGWQSVKGKSASKFTVSTQEQVVETANDFVSLEDTTFQQVFQAAMSTH</sequence>
<gene>
    <name evidence="1" type="ORF">K7X08_010068</name>
</gene>
<accession>A0A9Q1N0F2</accession>
<evidence type="ECO:0000313" key="1">
    <source>
        <dbReference type="EMBL" id="KAJ8573557.1"/>
    </source>
</evidence>
<reference evidence="2" key="1">
    <citation type="journal article" date="2023" name="Proc. Natl. Acad. Sci. U.S.A.">
        <title>Genomic and structural basis for evolution of tropane alkaloid biosynthesis.</title>
        <authorList>
            <person name="Wanga Y.-J."/>
            <person name="Taina T."/>
            <person name="Yua J.-Y."/>
            <person name="Lia J."/>
            <person name="Xua B."/>
            <person name="Chenc J."/>
            <person name="D'Auriad J.C."/>
            <person name="Huanga J.-P."/>
            <person name="Huanga S.-X."/>
        </authorList>
    </citation>
    <scope>NUCLEOTIDE SEQUENCE [LARGE SCALE GENOMIC DNA]</scope>
    <source>
        <strain evidence="2">cv. KIB-2019</strain>
    </source>
</reference>
<evidence type="ECO:0000313" key="2">
    <source>
        <dbReference type="Proteomes" id="UP001152561"/>
    </source>
</evidence>
<dbReference type="EMBL" id="JAJAGQ010000001">
    <property type="protein sequence ID" value="KAJ8573557.1"/>
    <property type="molecule type" value="Genomic_DNA"/>
</dbReference>
<keyword evidence="2" id="KW-1185">Reference proteome</keyword>
<dbReference type="OrthoDB" id="1305932at2759"/>
<proteinExistence type="predicted"/>
<dbReference type="PANTHER" id="PTHR33233">
    <property type="entry name" value="ENDONUCLEASE/EXONUCLEASE/PHOSPHATASE"/>
    <property type="match status" value="1"/>
</dbReference>
<dbReference type="PANTHER" id="PTHR33233:SF17">
    <property type="entry name" value="DUF4283 DOMAIN-CONTAINING PROTEIN"/>
    <property type="match status" value="1"/>
</dbReference>
<dbReference type="AlphaFoldDB" id="A0A9Q1N0F2"/>
<name>A0A9Q1N0F2_9SOLA</name>
<protein>
    <submittedName>
        <fullName evidence="1">Uncharacterized protein</fullName>
    </submittedName>
</protein>
<comment type="caution">
    <text evidence="1">The sequence shown here is derived from an EMBL/GenBank/DDBJ whole genome shotgun (WGS) entry which is preliminary data.</text>
</comment>